<evidence type="ECO:0000256" key="5">
    <source>
        <dbReference type="ARBA" id="ARBA00022840"/>
    </source>
</evidence>
<feature type="domain" description="Protein kinase" evidence="6">
    <location>
        <begin position="60"/>
        <end position="341"/>
    </location>
</feature>
<dbReference type="OrthoDB" id="5810217at2759"/>
<dbReference type="InterPro" id="IPR008271">
    <property type="entry name" value="Ser/Thr_kinase_AS"/>
</dbReference>
<reference evidence="7 8" key="1">
    <citation type="submission" date="2018-08" db="EMBL/GenBank/DDBJ databases">
        <authorList>
            <person name="Laetsch R D."/>
            <person name="Stevens L."/>
            <person name="Kumar S."/>
            <person name="Blaxter L. M."/>
        </authorList>
    </citation>
    <scope>NUCLEOTIDE SEQUENCE [LARGE SCALE GENOMIC DNA]</scope>
</reference>
<dbReference type="PROSITE" id="PS00108">
    <property type="entry name" value="PROTEIN_KINASE_ST"/>
    <property type="match status" value="1"/>
</dbReference>
<evidence type="ECO:0000256" key="1">
    <source>
        <dbReference type="ARBA" id="ARBA00022527"/>
    </source>
</evidence>
<keyword evidence="1" id="KW-0723">Serine/threonine-protein kinase</keyword>
<dbReference type="GO" id="GO:0035556">
    <property type="term" value="P:intracellular signal transduction"/>
    <property type="evidence" value="ECO:0007669"/>
    <property type="project" value="TreeGrafter"/>
</dbReference>
<evidence type="ECO:0000259" key="6">
    <source>
        <dbReference type="PROSITE" id="PS50011"/>
    </source>
</evidence>
<proteinExistence type="predicted"/>
<accession>A0A498SRF3</accession>
<dbReference type="PANTHER" id="PTHR24346">
    <property type="entry name" value="MAP/MICROTUBULE AFFINITY-REGULATING KINASE"/>
    <property type="match status" value="1"/>
</dbReference>
<evidence type="ECO:0000256" key="4">
    <source>
        <dbReference type="ARBA" id="ARBA00022777"/>
    </source>
</evidence>
<name>A0A498SRF3_ACAVI</name>
<dbReference type="GO" id="GO:0005737">
    <property type="term" value="C:cytoplasm"/>
    <property type="evidence" value="ECO:0007669"/>
    <property type="project" value="TreeGrafter"/>
</dbReference>
<evidence type="ECO:0000313" key="8">
    <source>
        <dbReference type="Proteomes" id="UP000276991"/>
    </source>
</evidence>
<dbReference type="GO" id="GO:0004674">
    <property type="term" value="F:protein serine/threonine kinase activity"/>
    <property type="evidence" value="ECO:0007669"/>
    <property type="project" value="UniProtKB-KW"/>
</dbReference>
<dbReference type="GO" id="GO:0005524">
    <property type="term" value="F:ATP binding"/>
    <property type="evidence" value="ECO:0007669"/>
    <property type="project" value="UniProtKB-KW"/>
</dbReference>
<dbReference type="PROSITE" id="PS50011">
    <property type="entry name" value="PROTEIN_KINASE_DOM"/>
    <property type="match status" value="1"/>
</dbReference>
<keyword evidence="8" id="KW-1185">Reference proteome</keyword>
<keyword evidence="2" id="KW-0808">Transferase</keyword>
<evidence type="ECO:0000313" key="7">
    <source>
        <dbReference type="EMBL" id="VBB32635.1"/>
    </source>
</evidence>
<dbReference type="Proteomes" id="UP000276991">
    <property type="component" value="Unassembled WGS sequence"/>
</dbReference>
<evidence type="ECO:0000256" key="2">
    <source>
        <dbReference type="ARBA" id="ARBA00022679"/>
    </source>
</evidence>
<dbReference type="AlphaFoldDB" id="A0A498SRF3"/>
<dbReference type="SMART" id="SM00220">
    <property type="entry name" value="S_TKc"/>
    <property type="match status" value="1"/>
</dbReference>
<dbReference type="PANTHER" id="PTHR24346:SF82">
    <property type="entry name" value="KP78A-RELATED"/>
    <property type="match status" value="1"/>
</dbReference>
<gene>
    <name evidence="7" type="ORF">NAV_LOCUS7426</name>
</gene>
<dbReference type="SUPFAM" id="SSF56112">
    <property type="entry name" value="Protein kinase-like (PK-like)"/>
    <property type="match status" value="1"/>
</dbReference>
<keyword evidence="5" id="KW-0067">ATP-binding</keyword>
<keyword evidence="3" id="KW-0547">Nucleotide-binding</keyword>
<organism evidence="7 8">
    <name type="scientific">Acanthocheilonema viteae</name>
    <name type="common">Filarial nematode worm</name>
    <name type="synonym">Dipetalonema viteae</name>
    <dbReference type="NCBI Taxonomy" id="6277"/>
    <lineage>
        <taxon>Eukaryota</taxon>
        <taxon>Metazoa</taxon>
        <taxon>Ecdysozoa</taxon>
        <taxon>Nematoda</taxon>
        <taxon>Chromadorea</taxon>
        <taxon>Rhabditida</taxon>
        <taxon>Spirurina</taxon>
        <taxon>Spiruromorpha</taxon>
        <taxon>Filarioidea</taxon>
        <taxon>Onchocercidae</taxon>
        <taxon>Acanthocheilonema</taxon>
    </lineage>
</organism>
<dbReference type="EMBL" id="UPTC01001837">
    <property type="protein sequence ID" value="VBB32635.1"/>
    <property type="molecule type" value="Genomic_DNA"/>
</dbReference>
<protein>
    <recommendedName>
        <fullName evidence="6">Protein kinase domain-containing protein</fullName>
    </recommendedName>
</protein>
<dbReference type="Pfam" id="PF00069">
    <property type="entry name" value="Pkinase"/>
    <property type="match status" value="1"/>
</dbReference>
<evidence type="ECO:0000256" key="3">
    <source>
        <dbReference type="ARBA" id="ARBA00022741"/>
    </source>
</evidence>
<sequence>MDVKDDRKTINEFSIATAISVTEAIDGYTSGDNSFSCFDDPDDAIIDESSMPMELRGKKWKTERSLGEGGNYEVYLLSNDDGLKYAMRWNRKQDRSITENKKNEQRKNEQRLFKSVLRMEKHIKNALQLKEVIGHHPNIVSLIGFRKVNLFTQQIMEYIDGGDLHDFIKINYTKKDREMEIRKVRSLFSDLLKAVKHIHRLCIAHMDIKAENCLITLNGNLKLTDFDNAVHFGAGKKIFGLSYATKEYAAPETFSKEYRPDCADMWACGIVLHFLLKQGIPWEAAKRSDQNYREWYKAKCKKYFFCFPPLYEDVSEFLLKMLEMDADKRATVDEIITHRWLQYPGKTSEN</sequence>
<keyword evidence="4" id="KW-0418">Kinase</keyword>
<dbReference type="InterPro" id="IPR000719">
    <property type="entry name" value="Prot_kinase_dom"/>
</dbReference>
<dbReference type="STRING" id="6277.A0A498SRF3"/>
<dbReference type="InterPro" id="IPR011009">
    <property type="entry name" value="Kinase-like_dom_sf"/>
</dbReference>
<dbReference type="Gene3D" id="1.10.510.10">
    <property type="entry name" value="Transferase(Phosphotransferase) domain 1"/>
    <property type="match status" value="1"/>
</dbReference>